<proteinExistence type="inferred from homology"/>
<dbReference type="SUPFAM" id="SSF50129">
    <property type="entry name" value="GroES-like"/>
    <property type="match status" value="1"/>
</dbReference>
<keyword evidence="2" id="KW-0560">Oxidoreductase</keyword>
<accession>A0A9N9Q866</accession>
<dbReference type="GO" id="GO:0016651">
    <property type="term" value="F:oxidoreductase activity, acting on NAD(P)H"/>
    <property type="evidence" value="ECO:0007669"/>
    <property type="project" value="InterPro"/>
</dbReference>
<dbReference type="Proteomes" id="UP000701801">
    <property type="component" value="Unassembled WGS sequence"/>
</dbReference>
<dbReference type="InterPro" id="IPR047122">
    <property type="entry name" value="Trans-enoyl_RdTase-like"/>
</dbReference>
<protein>
    <submittedName>
        <fullName evidence="3">Uncharacterized protein</fullName>
    </submittedName>
</protein>
<sequence>METLPTVERALKVRGSKEIEICNKWPLPVLEDDEILVRVRCVAMNRVDVEMVELAPKIGVTIVCQFSGDSVGLIRCHVGEESTQRYVLVYGGSSVCGAMALQLLRNSGFIPVSTCSPQIFALVKDLGAEEPFDYNYRSPTCGEDIRRFTANTLTYVLDCTLSQILRNSTRIHYAAIGMPVPKTEHLPKNGF</sequence>
<evidence type="ECO:0000256" key="1">
    <source>
        <dbReference type="ARBA" id="ARBA00008072"/>
    </source>
</evidence>
<dbReference type="Gene3D" id="3.40.50.720">
    <property type="entry name" value="NAD(P)-binding Rossmann-like Domain"/>
    <property type="match status" value="1"/>
</dbReference>
<dbReference type="InterPro" id="IPR011032">
    <property type="entry name" value="GroES-like_sf"/>
</dbReference>
<dbReference type="AlphaFoldDB" id="A0A9N9Q866"/>
<name>A0A9N9Q866_9HELO</name>
<organism evidence="3 4">
    <name type="scientific">Hymenoscyphus albidus</name>
    <dbReference type="NCBI Taxonomy" id="595503"/>
    <lineage>
        <taxon>Eukaryota</taxon>
        <taxon>Fungi</taxon>
        <taxon>Dikarya</taxon>
        <taxon>Ascomycota</taxon>
        <taxon>Pezizomycotina</taxon>
        <taxon>Leotiomycetes</taxon>
        <taxon>Helotiales</taxon>
        <taxon>Helotiaceae</taxon>
        <taxon>Hymenoscyphus</taxon>
    </lineage>
</organism>
<dbReference type="OrthoDB" id="48317at2759"/>
<dbReference type="InterPro" id="IPR036291">
    <property type="entry name" value="NAD(P)-bd_dom_sf"/>
</dbReference>
<keyword evidence="4" id="KW-1185">Reference proteome</keyword>
<dbReference type="PANTHER" id="PTHR45348:SF1">
    <property type="entry name" value="TRANS-ENOYL REDUCTASE STHE"/>
    <property type="match status" value="1"/>
</dbReference>
<evidence type="ECO:0000313" key="3">
    <source>
        <dbReference type="EMBL" id="CAG8978704.1"/>
    </source>
</evidence>
<evidence type="ECO:0000313" key="4">
    <source>
        <dbReference type="Proteomes" id="UP000701801"/>
    </source>
</evidence>
<evidence type="ECO:0000256" key="2">
    <source>
        <dbReference type="ARBA" id="ARBA00023002"/>
    </source>
</evidence>
<dbReference type="EMBL" id="CAJVRM010000273">
    <property type="protein sequence ID" value="CAG8978704.1"/>
    <property type="molecule type" value="Genomic_DNA"/>
</dbReference>
<comment type="caution">
    <text evidence="3">The sequence shown here is derived from an EMBL/GenBank/DDBJ whole genome shotgun (WGS) entry which is preliminary data.</text>
</comment>
<dbReference type="PANTHER" id="PTHR45348">
    <property type="entry name" value="HYPOTHETICAL OXIDOREDUCTASE (EUROFUNG)"/>
    <property type="match status" value="1"/>
</dbReference>
<dbReference type="SUPFAM" id="SSF51735">
    <property type="entry name" value="NAD(P)-binding Rossmann-fold domains"/>
    <property type="match status" value="1"/>
</dbReference>
<comment type="similarity">
    <text evidence="1">Belongs to the zinc-containing alcohol dehydrogenase family.</text>
</comment>
<reference evidence="3" key="1">
    <citation type="submission" date="2021-07" db="EMBL/GenBank/DDBJ databases">
        <authorList>
            <person name="Durling M."/>
        </authorList>
    </citation>
    <scope>NUCLEOTIDE SEQUENCE</scope>
</reference>
<gene>
    <name evidence="3" type="ORF">HYALB_00004687</name>
</gene>